<keyword evidence="1" id="KW-0433">Leucine-rich repeat</keyword>
<feature type="domain" description="TIR" evidence="4">
    <location>
        <begin position="21"/>
        <end position="184"/>
    </location>
</feature>
<gene>
    <name evidence="6" type="primary">LOC115748808</name>
</gene>
<dbReference type="AlphaFoldDB" id="A0A8B8Q458"/>
<dbReference type="GeneID" id="115748808"/>
<dbReference type="Pfam" id="PF23282">
    <property type="entry name" value="WHD_ROQ1"/>
    <property type="match status" value="1"/>
</dbReference>
<keyword evidence="2" id="KW-0677">Repeat</keyword>
<evidence type="ECO:0000256" key="2">
    <source>
        <dbReference type="ARBA" id="ARBA00022737"/>
    </source>
</evidence>
<protein>
    <submittedName>
        <fullName evidence="6">Disease resistance protein RPV1-like</fullName>
    </submittedName>
</protein>
<dbReference type="InterPro" id="IPR035897">
    <property type="entry name" value="Toll_tir_struct_dom_sf"/>
</dbReference>
<proteinExistence type="predicted"/>
<dbReference type="Gene3D" id="3.40.50.10140">
    <property type="entry name" value="Toll/interleukin-1 receptor homology (TIR) domain"/>
    <property type="match status" value="1"/>
</dbReference>
<dbReference type="SMART" id="SM00255">
    <property type="entry name" value="TIR"/>
    <property type="match status" value="1"/>
</dbReference>
<dbReference type="InterPro" id="IPR042197">
    <property type="entry name" value="Apaf_helical"/>
</dbReference>
<dbReference type="InterPro" id="IPR002182">
    <property type="entry name" value="NB-ARC"/>
</dbReference>
<sequence length="799" mass="90842">MAKEGPHGGSSSASSAPETGNNFDVFLSFRGGDTRDVITDVLYSSLVGAGVRTFRDEEELSDGESLKKELPKAIKLSKIGIPILSKTYASSKWCLRELAQMVEQLDNDGMIMMPVFFETPVDHVKMKDGKGRYADDIREHREKGVVDPAEIEKWESALKKVTSLKGRQVDCGQGEFAKMLFAKVLKKLRKAKLKLSDKLVGIEDGLTELRRMMDTDSNDVRMIAIAGISGIGKTTLAKSLYNDICHLFCGCSFLSDIQASTKRDLVALQNQLVSDIIRKDLANLNSFEEGVSFLEKRLTNLKVLILLDDVCEKTQLEALVGSLDWFGPGSRIIITTKYKEVLRGHEVTETYNVPEMTQGDALTLFCRYAFGKDCPEHDYVDLSNKIMTATGRLPLALELVGSQFFLFRDKEDVRNNLVDKLKRVPHDDVQKKLKITYELLLEGSQRHIFLDIACFLIGEDKRIASYMWKELDLFPYLELEKLCHMSLVKIGDDNRMWMHDQLRKLGRQIVQDDLKEHGKCSRLWGPTQAREIIQQDEQQMKVEALCLGMDNHSFTEQKDMDDLSQTCWTPAQFGRVPNLRLLIMDHSIIEEDFRNLLAKLLWLRWHGCPRAFDVYNLHLENLVVLDLSWSKVTEGWKCWNYVELSRKLKVLILRDCVDLIQTPNFSNFKALEVLVLEYCSHLVHIDPSIGELQCMQILDLKFCTDLSNLPRELDSLKALRELRLDGTSIENIPVSEDMKHLKTLSACNCKSLVRISSEIGDIKSLEFLSLDGSGLAVLPDSIGRLENLKQLSLRDCQLM</sequence>
<dbReference type="SUPFAM" id="SSF52200">
    <property type="entry name" value="Toll/Interleukin receptor TIR domain"/>
    <property type="match status" value="1"/>
</dbReference>
<dbReference type="RefSeq" id="XP_030541303.1">
    <property type="nucleotide sequence ID" value="XM_030685443.2"/>
</dbReference>
<keyword evidence="5" id="KW-1185">Reference proteome</keyword>
<dbReference type="PRINTS" id="PR00364">
    <property type="entry name" value="DISEASERSIST"/>
</dbReference>
<name>A0A8B8Q458_9MYRT</name>
<keyword evidence="3" id="KW-0611">Plant defense</keyword>
<dbReference type="Gene3D" id="3.80.10.10">
    <property type="entry name" value="Ribonuclease Inhibitor"/>
    <property type="match status" value="2"/>
</dbReference>
<evidence type="ECO:0000259" key="4">
    <source>
        <dbReference type="PROSITE" id="PS50104"/>
    </source>
</evidence>
<dbReference type="Pfam" id="PF00931">
    <property type="entry name" value="NB-ARC"/>
    <property type="match status" value="1"/>
</dbReference>
<dbReference type="Pfam" id="PF01582">
    <property type="entry name" value="TIR"/>
    <property type="match status" value="1"/>
</dbReference>
<dbReference type="Proteomes" id="UP000827889">
    <property type="component" value="Chromosome 4"/>
</dbReference>
<dbReference type="KEGG" id="rarg:115748808"/>
<evidence type="ECO:0000313" key="6">
    <source>
        <dbReference type="RefSeq" id="XP_030541303.1"/>
    </source>
</evidence>
<dbReference type="InterPro" id="IPR032675">
    <property type="entry name" value="LRR_dom_sf"/>
</dbReference>
<dbReference type="Pfam" id="PF23598">
    <property type="entry name" value="LRR_14"/>
    <property type="match status" value="1"/>
</dbReference>
<dbReference type="GO" id="GO:0043531">
    <property type="term" value="F:ADP binding"/>
    <property type="evidence" value="ECO:0007669"/>
    <property type="project" value="InterPro"/>
</dbReference>
<dbReference type="Gene3D" id="1.10.8.430">
    <property type="entry name" value="Helical domain of apoptotic protease-activating factors"/>
    <property type="match status" value="1"/>
</dbReference>
<dbReference type="InterPro" id="IPR000157">
    <property type="entry name" value="TIR_dom"/>
</dbReference>
<organism evidence="5 6">
    <name type="scientific">Rhodamnia argentea</name>
    <dbReference type="NCBI Taxonomy" id="178133"/>
    <lineage>
        <taxon>Eukaryota</taxon>
        <taxon>Viridiplantae</taxon>
        <taxon>Streptophyta</taxon>
        <taxon>Embryophyta</taxon>
        <taxon>Tracheophyta</taxon>
        <taxon>Spermatophyta</taxon>
        <taxon>Magnoliopsida</taxon>
        <taxon>eudicotyledons</taxon>
        <taxon>Gunneridae</taxon>
        <taxon>Pentapetalae</taxon>
        <taxon>rosids</taxon>
        <taxon>malvids</taxon>
        <taxon>Myrtales</taxon>
        <taxon>Myrtaceae</taxon>
        <taxon>Myrtoideae</taxon>
        <taxon>Myrteae</taxon>
        <taxon>Australasian group</taxon>
        <taxon>Rhodamnia</taxon>
    </lineage>
</organism>
<dbReference type="SUPFAM" id="SSF52058">
    <property type="entry name" value="L domain-like"/>
    <property type="match status" value="1"/>
</dbReference>
<evidence type="ECO:0000256" key="1">
    <source>
        <dbReference type="ARBA" id="ARBA00022614"/>
    </source>
</evidence>
<accession>A0A8B8Q458</accession>
<dbReference type="InterPro" id="IPR055414">
    <property type="entry name" value="LRR_R13L4/SHOC2-like"/>
</dbReference>
<evidence type="ECO:0000256" key="3">
    <source>
        <dbReference type="ARBA" id="ARBA00022821"/>
    </source>
</evidence>
<dbReference type="InterPro" id="IPR044974">
    <property type="entry name" value="Disease_R_plants"/>
</dbReference>
<dbReference type="InterPro" id="IPR058192">
    <property type="entry name" value="WHD_ROQ1-like"/>
</dbReference>
<reference evidence="6" key="1">
    <citation type="submission" date="2025-08" db="UniProtKB">
        <authorList>
            <consortium name="RefSeq"/>
        </authorList>
    </citation>
    <scope>IDENTIFICATION</scope>
    <source>
        <tissue evidence="6">Leaf</tissue>
    </source>
</reference>
<evidence type="ECO:0000313" key="5">
    <source>
        <dbReference type="Proteomes" id="UP000827889"/>
    </source>
</evidence>
<dbReference type="PANTHER" id="PTHR11017:SF570">
    <property type="entry name" value="DISEASE RESISTANCE PROTEIN (TIR-NBS CLASS)-RELATED"/>
    <property type="match status" value="1"/>
</dbReference>
<dbReference type="PROSITE" id="PS50104">
    <property type="entry name" value="TIR"/>
    <property type="match status" value="1"/>
</dbReference>
<dbReference type="Gene3D" id="3.40.50.300">
    <property type="entry name" value="P-loop containing nucleotide triphosphate hydrolases"/>
    <property type="match status" value="1"/>
</dbReference>
<dbReference type="GO" id="GO:0051707">
    <property type="term" value="P:response to other organism"/>
    <property type="evidence" value="ECO:0007669"/>
    <property type="project" value="UniProtKB-ARBA"/>
</dbReference>
<dbReference type="SUPFAM" id="SSF52540">
    <property type="entry name" value="P-loop containing nucleoside triphosphate hydrolases"/>
    <property type="match status" value="1"/>
</dbReference>
<dbReference type="InterPro" id="IPR027417">
    <property type="entry name" value="P-loop_NTPase"/>
</dbReference>
<dbReference type="OrthoDB" id="1709752at2759"/>
<dbReference type="GO" id="GO:0006952">
    <property type="term" value="P:defense response"/>
    <property type="evidence" value="ECO:0007669"/>
    <property type="project" value="UniProtKB-KW"/>
</dbReference>
<dbReference type="GO" id="GO:0007165">
    <property type="term" value="P:signal transduction"/>
    <property type="evidence" value="ECO:0007669"/>
    <property type="project" value="InterPro"/>
</dbReference>
<dbReference type="PANTHER" id="PTHR11017">
    <property type="entry name" value="LEUCINE-RICH REPEAT-CONTAINING PROTEIN"/>
    <property type="match status" value="1"/>
</dbReference>